<dbReference type="Gene3D" id="3.10.450.50">
    <property type="match status" value="1"/>
</dbReference>
<dbReference type="AlphaFoldDB" id="A0A7S8F5N9"/>
<dbReference type="InterPro" id="IPR032710">
    <property type="entry name" value="NTF2-like_dom_sf"/>
</dbReference>
<dbReference type="SUPFAM" id="SSF54427">
    <property type="entry name" value="NTF2-like"/>
    <property type="match status" value="1"/>
</dbReference>
<dbReference type="Proteomes" id="UP000594459">
    <property type="component" value="Chromosome"/>
</dbReference>
<sequence length="124" mass="14107">MNPAFDNLDRMLAIWNSDDAEEKRRLADLALEHNVHFADPNHNIVGRDAFLAMAEHVQKRIPGAIYSRASRIDVQNNFCRYHWAIDLNGQRLMDGFDMTEVNDSGRIVKVIGFFGKLEGDASSM</sequence>
<keyword evidence="2" id="KW-1185">Reference proteome</keyword>
<proteinExistence type="predicted"/>
<reference evidence="1 2" key="1">
    <citation type="submission" date="2020-11" db="EMBL/GenBank/DDBJ databases">
        <title>The genome sequence of Erythrobacter sp. 6D36.</title>
        <authorList>
            <person name="Liu Y."/>
        </authorList>
    </citation>
    <scope>NUCLEOTIDE SEQUENCE [LARGE SCALE GENOMIC DNA]</scope>
    <source>
        <strain evidence="1 2">6D36</strain>
    </source>
</reference>
<evidence type="ECO:0000313" key="1">
    <source>
        <dbReference type="EMBL" id="QPC99654.1"/>
    </source>
</evidence>
<dbReference type="RefSeq" id="WP_200983250.1">
    <property type="nucleotide sequence ID" value="NZ_CP064654.1"/>
</dbReference>
<protein>
    <submittedName>
        <fullName evidence="1">Nuclear transport factor 2 family protein</fullName>
    </submittedName>
</protein>
<dbReference type="KEGG" id="qso:IRL76_03560"/>
<organism evidence="1 2">
    <name type="scientific">Qipengyuania soli</name>
    <dbReference type="NCBI Taxonomy" id="2782568"/>
    <lineage>
        <taxon>Bacteria</taxon>
        <taxon>Pseudomonadati</taxon>
        <taxon>Pseudomonadota</taxon>
        <taxon>Alphaproteobacteria</taxon>
        <taxon>Sphingomonadales</taxon>
        <taxon>Erythrobacteraceae</taxon>
        <taxon>Qipengyuania</taxon>
    </lineage>
</organism>
<gene>
    <name evidence="1" type="ORF">IRL76_03560</name>
</gene>
<accession>A0A7S8F5N9</accession>
<name>A0A7S8F5N9_9SPHN</name>
<evidence type="ECO:0000313" key="2">
    <source>
        <dbReference type="Proteomes" id="UP000594459"/>
    </source>
</evidence>
<dbReference type="EMBL" id="CP064654">
    <property type="protein sequence ID" value="QPC99654.1"/>
    <property type="molecule type" value="Genomic_DNA"/>
</dbReference>